<dbReference type="AlphaFoldDB" id="A7SH81"/>
<comment type="similarity">
    <text evidence="2">Belongs to the bZIP family. ATF subfamily.</text>
</comment>
<dbReference type="eggNOG" id="KOG4343">
    <property type="taxonomic scope" value="Eukaryota"/>
</dbReference>
<dbReference type="Pfam" id="PF00170">
    <property type="entry name" value="bZIP_1"/>
    <property type="match status" value="1"/>
</dbReference>
<reference evidence="10 11" key="1">
    <citation type="journal article" date="2007" name="Science">
        <title>Sea anemone genome reveals ancestral eumetazoan gene repertoire and genomic organization.</title>
        <authorList>
            <person name="Putnam N.H."/>
            <person name="Srivastava M."/>
            <person name="Hellsten U."/>
            <person name="Dirks B."/>
            <person name="Chapman J."/>
            <person name="Salamov A."/>
            <person name="Terry A."/>
            <person name="Shapiro H."/>
            <person name="Lindquist E."/>
            <person name="Kapitonov V.V."/>
            <person name="Jurka J."/>
            <person name="Genikhovich G."/>
            <person name="Grigoriev I.V."/>
            <person name="Lucas S.M."/>
            <person name="Steele R.E."/>
            <person name="Finnerty J.R."/>
            <person name="Technau U."/>
            <person name="Martindale M.Q."/>
            <person name="Rokhsar D.S."/>
        </authorList>
    </citation>
    <scope>NUCLEOTIDE SEQUENCE [LARGE SCALE GENOMIC DNA]</scope>
    <source>
        <strain evidence="11">CH2 X CH6</strain>
    </source>
</reference>
<evidence type="ECO:0000256" key="6">
    <source>
        <dbReference type="ARBA" id="ARBA00023242"/>
    </source>
</evidence>
<keyword evidence="6" id="KW-0539">Nucleus</keyword>
<dbReference type="GO" id="GO:0016020">
    <property type="term" value="C:membrane"/>
    <property type="evidence" value="ECO:0007669"/>
    <property type="project" value="UniProtKB-SubCell"/>
</dbReference>
<keyword evidence="3" id="KW-0805">Transcription regulation</keyword>
<keyword evidence="5" id="KW-0804">Transcription</keyword>
<dbReference type="InterPro" id="IPR004827">
    <property type="entry name" value="bZIP"/>
</dbReference>
<dbReference type="Proteomes" id="UP000001593">
    <property type="component" value="Unassembled WGS sequence"/>
</dbReference>
<dbReference type="SUPFAM" id="SSF57959">
    <property type="entry name" value="Leucine zipper domain"/>
    <property type="match status" value="1"/>
</dbReference>
<dbReference type="GO" id="GO:0006357">
    <property type="term" value="P:regulation of transcription by RNA polymerase II"/>
    <property type="evidence" value="ECO:0000318"/>
    <property type="project" value="GO_Central"/>
</dbReference>
<organism evidence="10 11">
    <name type="scientific">Nematostella vectensis</name>
    <name type="common">Starlet sea anemone</name>
    <dbReference type="NCBI Taxonomy" id="45351"/>
    <lineage>
        <taxon>Eukaryota</taxon>
        <taxon>Metazoa</taxon>
        <taxon>Cnidaria</taxon>
        <taxon>Anthozoa</taxon>
        <taxon>Hexacorallia</taxon>
        <taxon>Actiniaria</taxon>
        <taxon>Edwardsiidae</taxon>
        <taxon>Nematostella</taxon>
    </lineage>
</organism>
<dbReference type="EMBL" id="DS469658">
    <property type="protein sequence ID" value="EDO36933.1"/>
    <property type="molecule type" value="Genomic_DNA"/>
</dbReference>
<evidence type="ECO:0000256" key="5">
    <source>
        <dbReference type="ARBA" id="ARBA00023163"/>
    </source>
</evidence>
<evidence type="ECO:0000259" key="9">
    <source>
        <dbReference type="PROSITE" id="PS50217"/>
    </source>
</evidence>
<proteinExistence type="inferred from homology"/>
<evidence type="ECO:0000256" key="7">
    <source>
        <dbReference type="SAM" id="Coils"/>
    </source>
</evidence>
<dbReference type="OMA" id="WSINNQF"/>
<comment type="subcellular location">
    <subcellularLocation>
        <location evidence="1">Membrane</location>
        <topology evidence="1">Single-pass membrane protein</topology>
    </subcellularLocation>
</comment>
<dbReference type="PhylomeDB" id="A7SH81"/>
<evidence type="ECO:0000313" key="11">
    <source>
        <dbReference type="Proteomes" id="UP000001593"/>
    </source>
</evidence>
<accession>A7SH81</accession>
<feature type="compositionally biased region" description="Low complexity" evidence="8">
    <location>
        <begin position="92"/>
        <end position="111"/>
    </location>
</feature>
<keyword evidence="7" id="KW-0175">Coiled coil</keyword>
<evidence type="ECO:0000256" key="8">
    <source>
        <dbReference type="SAM" id="MobiDB-lite"/>
    </source>
</evidence>
<keyword evidence="11" id="KW-1185">Reference proteome</keyword>
<dbReference type="OrthoDB" id="5967605at2759"/>
<dbReference type="InterPro" id="IPR046347">
    <property type="entry name" value="bZIP_sf"/>
</dbReference>
<name>A7SH81_NEMVE</name>
<feature type="region of interest" description="Disordered" evidence="8">
    <location>
        <begin position="83"/>
        <end position="128"/>
    </location>
</feature>
<evidence type="ECO:0000256" key="4">
    <source>
        <dbReference type="ARBA" id="ARBA00023125"/>
    </source>
</evidence>
<feature type="coiled-coil region" evidence="7">
    <location>
        <begin position="299"/>
        <end position="347"/>
    </location>
</feature>
<feature type="compositionally biased region" description="Polar residues" evidence="8">
    <location>
        <begin position="112"/>
        <end position="128"/>
    </location>
</feature>
<feature type="domain" description="BZIP" evidence="9">
    <location>
        <begin position="274"/>
        <end position="337"/>
    </location>
</feature>
<dbReference type="GO" id="GO:0005634">
    <property type="term" value="C:nucleus"/>
    <property type="evidence" value="ECO:0000318"/>
    <property type="project" value="GO_Central"/>
</dbReference>
<dbReference type="SMART" id="SM00338">
    <property type="entry name" value="BRLZ"/>
    <property type="match status" value="1"/>
</dbReference>
<dbReference type="InParanoid" id="A7SH81"/>
<feature type="region of interest" description="Disordered" evidence="8">
    <location>
        <begin position="413"/>
        <end position="435"/>
    </location>
</feature>
<dbReference type="KEGG" id="nve:5508397"/>
<evidence type="ECO:0000256" key="3">
    <source>
        <dbReference type="ARBA" id="ARBA00023015"/>
    </source>
</evidence>
<feature type="coiled-coil region" evidence="7">
    <location>
        <begin position="456"/>
        <end position="490"/>
    </location>
</feature>
<feature type="compositionally biased region" description="Polar residues" evidence="8">
    <location>
        <begin position="420"/>
        <end position="435"/>
    </location>
</feature>
<sequence length="690" mass="77553">MMSQEEILPWSESDSRFFADNLLGVEDWGDAISDIKFDPSEVLLGEKDVEMAGTDDDLSELLTNIGDDMWTLSEETIQTLGANIKQEPPSPSSSISSYVSMDSSLPSSPESQQLLNGQTSPPHQSNVPQEIKPLYFMPNPVKTELPKCTAQVATIRTKPAVPNTCIKTEASLTPSPCIKKEPIAIQPCSQMKQLQNVVIQSTQAATVPAKMIQPLNTGVVSTNGIKYIQVNGNIATTPIIVGSKPTAASVKPITTAVANCVVASQQPKVLDEKILRRQQRMIKNRESACLSRKKKKEYLQSLETQIKEVNLLNDKLSEENIKLKKRVQELENENNILKAKNPELASAIKKSTCVLAVVLLVALNVGPFGPLNEHLKFDNTDSGPNSMLRHGRALLQYEGQETKATQSLVYYGPETRPRSNKTLDSLSVPTKSGVSSFTNRKESKDLIVVKKKWDLLAEVNRKRALLKKKERKLRNIRKRIEKKKKEAEMVNVCPNQQVNTTESTRLTEAMEEWVRQHEIQRLIRIKNHRAQKEKEKTKSQNIALRLPSNCTAAEARRRIHKHMFSRRHNPASDNNAVQLFQGRDLLKVFSDAINRQDDTFYIVSFRRDHLLFPASRTNSTNRPKMSLMMLAPPNDPSMNSSAEKDFISMMQIDCEITDTKSIQIKKNSLPFPFMENRSAPQAFTATHSFT</sequence>
<dbReference type="HOGENOM" id="CLU_026136_1_0_1"/>
<dbReference type="PANTHER" id="PTHR46164">
    <property type="entry name" value="ATF6, ISOFORM C"/>
    <property type="match status" value="1"/>
</dbReference>
<dbReference type="Gene3D" id="1.20.5.170">
    <property type="match status" value="1"/>
</dbReference>
<dbReference type="STRING" id="45351.A7SH81"/>
<keyword evidence="4" id="KW-0238">DNA-binding</keyword>
<evidence type="ECO:0000256" key="2">
    <source>
        <dbReference type="ARBA" id="ARBA00009050"/>
    </source>
</evidence>
<evidence type="ECO:0000313" key="10">
    <source>
        <dbReference type="EMBL" id="EDO36933.1"/>
    </source>
</evidence>
<dbReference type="GO" id="GO:0000981">
    <property type="term" value="F:DNA-binding transcription factor activity, RNA polymerase II-specific"/>
    <property type="evidence" value="ECO:0000318"/>
    <property type="project" value="GO_Central"/>
</dbReference>
<dbReference type="GO" id="GO:0000978">
    <property type="term" value="F:RNA polymerase II cis-regulatory region sequence-specific DNA binding"/>
    <property type="evidence" value="ECO:0000318"/>
    <property type="project" value="GO_Central"/>
</dbReference>
<protein>
    <recommendedName>
        <fullName evidence="9">BZIP domain-containing protein</fullName>
    </recommendedName>
</protein>
<dbReference type="InterPro" id="IPR051882">
    <property type="entry name" value="ATF_bZIP_TF"/>
</dbReference>
<evidence type="ECO:0000256" key="1">
    <source>
        <dbReference type="ARBA" id="ARBA00004167"/>
    </source>
</evidence>
<gene>
    <name evidence="10" type="ORF">NEMVEDRAFT_v1g245260</name>
</gene>
<dbReference type="PANTHER" id="PTHR46164:SF3">
    <property type="entry name" value="ATF6, ISOFORM C"/>
    <property type="match status" value="1"/>
</dbReference>
<dbReference type="PROSITE" id="PS50217">
    <property type="entry name" value="BZIP"/>
    <property type="match status" value="1"/>
</dbReference>
<dbReference type="CDD" id="cd14700">
    <property type="entry name" value="bZIP_ATF6"/>
    <property type="match status" value="1"/>
</dbReference>
<dbReference type="GO" id="GO:0030968">
    <property type="term" value="P:endoplasmic reticulum unfolded protein response"/>
    <property type="evidence" value="ECO:0000318"/>
    <property type="project" value="GO_Central"/>
</dbReference>